<dbReference type="GO" id="GO:0009307">
    <property type="term" value="P:DNA restriction-modification system"/>
    <property type="evidence" value="ECO:0007669"/>
    <property type="project" value="UniProtKB-KW"/>
</dbReference>
<evidence type="ECO:0000256" key="1">
    <source>
        <dbReference type="ARBA" id="ARBA00006594"/>
    </source>
</evidence>
<dbReference type="GO" id="GO:0032259">
    <property type="term" value="P:methylation"/>
    <property type="evidence" value="ECO:0007669"/>
    <property type="project" value="UniProtKB-KW"/>
</dbReference>
<evidence type="ECO:0000256" key="2">
    <source>
        <dbReference type="ARBA" id="ARBA00011900"/>
    </source>
</evidence>
<organism evidence="10 11">
    <name type="scientific">Rhizobium meliloti</name>
    <name type="common">Ensifer meliloti</name>
    <name type="synonym">Sinorhizobium meliloti</name>
    <dbReference type="NCBI Taxonomy" id="382"/>
    <lineage>
        <taxon>Bacteria</taxon>
        <taxon>Pseudomonadati</taxon>
        <taxon>Pseudomonadota</taxon>
        <taxon>Alphaproteobacteria</taxon>
        <taxon>Hyphomicrobiales</taxon>
        <taxon>Rhizobiaceae</taxon>
        <taxon>Sinorhizobium/Ensifer group</taxon>
        <taxon>Sinorhizobium</taxon>
    </lineage>
</organism>
<evidence type="ECO:0000256" key="3">
    <source>
        <dbReference type="ARBA" id="ARBA00022603"/>
    </source>
</evidence>
<evidence type="ECO:0000313" key="10">
    <source>
        <dbReference type="EMBL" id="MQW33444.1"/>
    </source>
</evidence>
<protein>
    <recommendedName>
        <fullName evidence="2">site-specific DNA-methyltransferase (adenine-specific)</fullName>
        <ecNumber evidence="2">2.1.1.72</ecNumber>
    </recommendedName>
</protein>
<feature type="domain" description="DNA methylase adenine-specific" evidence="9">
    <location>
        <begin position="61"/>
        <end position="281"/>
    </location>
</feature>
<evidence type="ECO:0000256" key="5">
    <source>
        <dbReference type="ARBA" id="ARBA00022691"/>
    </source>
</evidence>
<dbReference type="InterPro" id="IPR051537">
    <property type="entry name" value="DNA_Adenine_Mtase"/>
</dbReference>
<accession>A0AAW9TNB1</accession>
<dbReference type="Pfam" id="PF02384">
    <property type="entry name" value="N6_Mtase"/>
    <property type="match status" value="1"/>
</dbReference>
<dbReference type="PRINTS" id="PR00507">
    <property type="entry name" value="N12N6MTFRASE"/>
</dbReference>
<comment type="caution">
    <text evidence="10">The sequence shown here is derived from an EMBL/GenBank/DDBJ whole genome shotgun (WGS) entry which is preliminary data.</text>
</comment>
<dbReference type="PANTHER" id="PTHR42933:SF4">
    <property type="entry name" value="TYPE I RESTRICTION ENZYME ECOKI METHYLASE SUBUNIT"/>
    <property type="match status" value="1"/>
</dbReference>
<dbReference type="SUPFAM" id="SSF53335">
    <property type="entry name" value="S-adenosyl-L-methionine-dependent methyltransferases"/>
    <property type="match status" value="1"/>
</dbReference>
<keyword evidence="6" id="KW-0680">Restriction system</keyword>
<dbReference type="InterPro" id="IPR029063">
    <property type="entry name" value="SAM-dependent_MTases_sf"/>
</dbReference>
<dbReference type="GO" id="GO:0003677">
    <property type="term" value="F:DNA binding"/>
    <property type="evidence" value="ECO:0007669"/>
    <property type="project" value="InterPro"/>
</dbReference>
<keyword evidence="3 10" id="KW-0489">Methyltransferase</keyword>
<comment type="catalytic activity">
    <reaction evidence="7">
        <text>a 2'-deoxyadenosine in DNA + S-adenosyl-L-methionine = an N(6)-methyl-2'-deoxyadenosine in DNA + S-adenosyl-L-homocysteine + H(+)</text>
        <dbReference type="Rhea" id="RHEA:15197"/>
        <dbReference type="Rhea" id="RHEA-COMP:12418"/>
        <dbReference type="Rhea" id="RHEA-COMP:12419"/>
        <dbReference type="ChEBI" id="CHEBI:15378"/>
        <dbReference type="ChEBI" id="CHEBI:57856"/>
        <dbReference type="ChEBI" id="CHEBI:59789"/>
        <dbReference type="ChEBI" id="CHEBI:90615"/>
        <dbReference type="ChEBI" id="CHEBI:90616"/>
        <dbReference type="EC" id="2.1.1.72"/>
    </reaction>
</comment>
<dbReference type="Proteomes" id="UP000429484">
    <property type="component" value="Unassembled WGS sequence"/>
</dbReference>
<reference evidence="10 11" key="1">
    <citation type="journal article" date="2013" name="Genome Biol.">
        <title>Comparative genomics of the core and accessory genomes of 48 Sinorhizobium strains comprising five genospecies.</title>
        <authorList>
            <person name="Sugawara M."/>
            <person name="Epstein B."/>
            <person name="Badgley B.D."/>
            <person name="Unno T."/>
            <person name="Xu L."/>
            <person name="Reese J."/>
            <person name="Gyaneshwar P."/>
            <person name="Denny R."/>
            <person name="Mudge J."/>
            <person name="Bharti A.K."/>
            <person name="Farmer A.D."/>
            <person name="May G.D."/>
            <person name="Woodward J.E."/>
            <person name="Medigue C."/>
            <person name="Vallenet D."/>
            <person name="Lajus A."/>
            <person name="Rouy Z."/>
            <person name="Martinez-Vaz B."/>
            <person name="Tiffin P."/>
            <person name="Young N.D."/>
            <person name="Sadowsky M.J."/>
        </authorList>
    </citation>
    <scope>NUCLEOTIDE SEQUENCE [LARGE SCALE GENOMIC DNA]</scope>
    <source>
        <strain evidence="10 11">N6B1</strain>
    </source>
</reference>
<keyword evidence="4" id="KW-0808">Transferase</keyword>
<dbReference type="GO" id="GO:0008170">
    <property type="term" value="F:N-methyltransferase activity"/>
    <property type="evidence" value="ECO:0007669"/>
    <property type="project" value="InterPro"/>
</dbReference>
<dbReference type="EC" id="2.1.1.72" evidence="2"/>
<feature type="region of interest" description="Disordered" evidence="8">
    <location>
        <begin position="37"/>
        <end position="63"/>
    </location>
</feature>
<dbReference type="InterPro" id="IPR003356">
    <property type="entry name" value="DNA_methylase_A-5"/>
</dbReference>
<dbReference type="GO" id="GO:0009007">
    <property type="term" value="F:site-specific DNA-methyltransferase (adenine-specific) activity"/>
    <property type="evidence" value="ECO:0007669"/>
    <property type="project" value="UniProtKB-EC"/>
</dbReference>
<dbReference type="RefSeq" id="WP_369598646.1">
    <property type="nucleotide sequence ID" value="NZ_WISR01000119.1"/>
</dbReference>
<evidence type="ECO:0000256" key="8">
    <source>
        <dbReference type="SAM" id="MobiDB-lite"/>
    </source>
</evidence>
<name>A0AAW9TNB1_RHIML</name>
<dbReference type="PANTHER" id="PTHR42933">
    <property type="entry name" value="SLR6095 PROTEIN"/>
    <property type="match status" value="1"/>
</dbReference>
<evidence type="ECO:0000256" key="6">
    <source>
        <dbReference type="ARBA" id="ARBA00022747"/>
    </source>
</evidence>
<evidence type="ECO:0000256" key="4">
    <source>
        <dbReference type="ARBA" id="ARBA00022679"/>
    </source>
</evidence>
<sequence length="331" mass="37056">MAFSSAARTQSPSCSPDNVSLPRGFNWAPSSAVFRTHHPKPSASSFRPFVERTHSGPSEGPRFEGVEIEKSTYRICQMNSFLHRLNSTLILGDALTSDAQTLSKADLVLANPPFGNKVGSARTVRKDLPHRTANKQLAFVQHIRLTLKEGGRAAVVVPDNVLFESGVGRAIRRDLMAECNLHTILRLPNGIFYSQGVNTNVLFFTRRSKSGENTSRLWVYDMRTSAPRFGRTRPLLAEHFAEFEALYGKDPHGSDRALESEHPRWRSFDRAEITEREDNLDLVWLTPKDDAEDVNEPSAQELTNTIMFHLQSAIAEIELLAEELPAEDVES</sequence>
<evidence type="ECO:0000256" key="7">
    <source>
        <dbReference type="ARBA" id="ARBA00047942"/>
    </source>
</evidence>
<feature type="region of interest" description="Disordered" evidence="8">
    <location>
        <begin position="1"/>
        <end position="20"/>
    </location>
</feature>
<feature type="compositionally biased region" description="Polar residues" evidence="8">
    <location>
        <begin position="1"/>
        <end position="18"/>
    </location>
</feature>
<proteinExistence type="inferred from homology"/>
<comment type="similarity">
    <text evidence="1">Belongs to the N(4)/N(6)-methyltransferase family.</text>
</comment>
<dbReference type="AlphaFoldDB" id="A0AAW9TNB1"/>
<gene>
    <name evidence="10" type="ORF">GHK53_11685</name>
</gene>
<evidence type="ECO:0000313" key="11">
    <source>
        <dbReference type="Proteomes" id="UP000429484"/>
    </source>
</evidence>
<dbReference type="PROSITE" id="PS00092">
    <property type="entry name" value="N6_MTASE"/>
    <property type="match status" value="1"/>
</dbReference>
<keyword evidence="5" id="KW-0949">S-adenosyl-L-methionine</keyword>
<dbReference type="InterPro" id="IPR002052">
    <property type="entry name" value="DNA_methylase_N6_adenine_CS"/>
</dbReference>
<dbReference type="EMBL" id="WISR01000119">
    <property type="protein sequence ID" value="MQW33444.1"/>
    <property type="molecule type" value="Genomic_DNA"/>
</dbReference>
<evidence type="ECO:0000259" key="9">
    <source>
        <dbReference type="Pfam" id="PF02384"/>
    </source>
</evidence>
<dbReference type="Gene3D" id="3.40.50.150">
    <property type="entry name" value="Vaccinia Virus protein VP39"/>
    <property type="match status" value="1"/>
</dbReference>